<evidence type="ECO:0000313" key="5">
    <source>
        <dbReference type="Proteomes" id="UP001595926"/>
    </source>
</evidence>
<accession>A0ABV9T8W5</accession>
<comment type="similarity">
    <text evidence="1">Belongs to the FAH family.</text>
</comment>
<reference evidence="5" key="1">
    <citation type="journal article" date="2019" name="Int. J. Syst. Evol. Microbiol.">
        <title>The Global Catalogue of Microorganisms (GCM) 10K type strain sequencing project: providing services to taxonomists for standard genome sequencing and annotation.</title>
        <authorList>
            <consortium name="The Broad Institute Genomics Platform"/>
            <consortium name="The Broad Institute Genome Sequencing Center for Infectious Disease"/>
            <person name="Wu L."/>
            <person name="Ma J."/>
        </authorList>
    </citation>
    <scope>NUCLEOTIDE SEQUENCE [LARGE SCALE GENOMIC DNA]</scope>
    <source>
        <strain evidence="5">CGMCC 1.13718</strain>
    </source>
</reference>
<evidence type="ECO:0000256" key="2">
    <source>
        <dbReference type="ARBA" id="ARBA00022723"/>
    </source>
</evidence>
<dbReference type="Gene3D" id="3.90.850.10">
    <property type="entry name" value="Fumarylacetoacetase-like, C-terminal domain"/>
    <property type="match status" value="1"/>
</dbReference>
<gene>
    <name evidence="4" type="ORF">ACFPDQ_00765</name>
</gene>
<comment type="caution">
    <text evidence="4">The sequence shown here is derived from an EMBL/GenBank/DDBJ whole genome shotgun (WGS) entry which is preliminary data.</text>
</comment>
<keyword evidence="2" id="KW-0479">Metal-binding</keyword>
<evidence type="ECO:0000259" key="3">
    <source>
        <dbReference type="Pfam" id="PF01557"/>
    </source>
</evidence>
<dbReference type="InterPro" id="IPR051121">
    <property type="entry name" value="FAH"/>
</dbReference>
<dbReference type="InterPro" id="IPR036663">
    <property type="entry name" value="Fumarylacetoacetase_C_sf"/>
</dbReference>
<name>A0ABV9T8W5_9GAMM</name>
<evidence type="ECO:0000256" key="1">
    <source>
        <dbReference type="ARBA" id="ARBA00010211"/>
    </source>
</evidence>
<keyword evidence="4" id="KW-0378">Hydrolase</keyword>
<dbReference type="EMBL" id="JBHSJH010000001">
    <property type="protein sequence ID" value="MFC4891578.1"/>
    <property type="molecule type" value="Genomic_DNA"/>
</dbReference>
<dbReference type="PANTHER" id="PTHR42796">
    <property type="entry name" value="FUMARYLACETOACETATE HYDROLASE DOMAIN-CONTAINING PROTEIN 2A-RELATED"/>
    <property type="match status" value="1"/>
</dbReference>
<dbReference type="PANTHER" id="PTHR42796:SF4">
    <property type="entry name" value="FUMARYLACETOACETATE HYDROLASE DOMAIN-CONTAINING PROTEIN 2A"/>
    <property type="match status" value="1"/>
</dbReference>
<proteinExistence type="inferred from homology"/>
<dbReference type="GO" id="GO:0016787">
    <property type="term" value="F:hydrolase activity"/>
    <property type="evidence" value="ECO:0007669"/>
    <property type="project" value="UniProtKB-KW"/>
</dbReference>
<evidence type="ECO:0000313" key="4">
    <source>
        <dbReference type="EMBL" id="MFC4891578.1"/>
    </source>
</evidence>
<organism evidence="4 5">
    <name type="scientific">Pseudofrancisella aestuarii</name>
    <dbReference type="NCBI Taxonomy" id="2670347"/>
    <lineage>
        <taxon>Bacteria</taxon>
        <taxon>Pseudomonadati</taxon>
        <taxon>Pseudomonadota</taxon>
        <taxon>Gammaproteobacteria</taxon>
        <taxon>Thiotrichales</taxon>
        <taxon>Francisellaceae</taxon>
        <taxon>Pseudofrancisella</taxon>
    </lineage>
</organism>
<dbReference type="RefSeq" id="WP_119330682.1">
    <property type="nucleotide sequence ID" value="NZ_JBHSJH010000001.1"/>
</dbReference>
<dbReference type="Proteomes" id="UP001595926">
    <property type="component" value="Unassembled WGS sequence"/>
</dbReference>
<sequence>MGIKLLRACKGDNLPFWAVINEESSSHVQELKLKNKCVTTAEIITYLKQYNINEIAKDSIPLAQIKILSPITQNQRFLCVGANYKQHMIESGINPNKKNFNMLFRKDESSMCGANSDIIKPSLVKFLDYEIELGIVIGKNIDSTINITQENLHEYLAAITIVNDISARDIQIPQIQFYKGKSFRTFGPIGPYLYILDSSEFQYLNDLTLELTVNGNNRQKGNTKDLVFGIEKTITELSQIHNLDKGDLIATGTPCGCALRAPSGIKKFLGNLLPDEIKWKLFLKMQESQDNYLKVGDIIESKIYSTDGKINLGTQHNLVTQEI</sequence>
<protein>
    <submittedName>
        <fullName evidence="4">Fumarylacetoacetate hydrolase family protein</fullName>
    </submittedName>
</protein>
<dbReference type="Pfam" id="PF01557">
    <property type="entry name" value="FAA_hydrolase"/>
    <property type="match status" value="1"/>
</dbReference>
<dbReference type="SUPFAM" id="SSF56529">
    <property type="entry name" value="FAH"/>
    <property type="match status" value="1"/>
</dbReference>
<feature type="domain" description="Fumarylacetoacetase-like C-terminal" evidence="3">
    <location>
        <begin position="77"/>
        <end position="319"/>
    </location>
</feature>
<dbReference type="InterPro" id="IPR011234">
    <property type="entry name" value="Fumarylacetoacetase-like_C"/>
</dbReference>
<keyword evidence="5" id="KW-1185">Reference proteome</keyword>